<sequence length="62" mass="7024">MIPGVYLSVLILRLTNGDEVNKGCPFYFLELNERKTECKSRKSVELRPIKARAYNLISGAAH</sequence>
<dbReference type="RefSeq" id="XP_009173890.1">
    <property type="nucleotide sequence ID" value="XM_009175626.1"/>
</dbReference>
<dbReference type="GeneID" id="20323698"/>
<evidence type="ECO:0000313" key="1">
    <source>
        <dbReference type="EMBL" id="KER22358.1"/>
    </source>
</evidence>
<organism evidence="1 2">
    <name type="scientific">Opisthorchis viverrini</name>
    <name type="common">Southeast Asian liver fluke</name>
    <dbReference type="NCBI Taxonomy" id="6198"/>
    <lineage>
        <taxon>Eukaryota</taxon>
        <taxon>Metazoa</taxon>
        <taxon>Spiralia</taxon>
        <taxon>Lophotrochozoa</taxon>
        <taxon>Platyhelminthes</taxon>
        <taxon>Trematoda</taxon>
        <taxon>Digenea</taxon>
        <taxon>Opisthorchiida</taxon>
        <taxon>Opisthorchiata</taxon>
        <taxon>Opisthorchiidae</taxon>
        <taxon>Opisthorchis</taxon>
    </lineage>
</organism>
<gene>
    <name evidence="1" type="ORF">T265_09529</name>
</gene>
<dbReference type="CTD" id="20323698"/>
<dbReference type="Proteomes" id="UP000054324">
    <property type="component" value="Unassembled WGS sequence"/>
</dbReference>
<accession>A0A074Z5K6</accession>
<evidence type="ECO:0000313" key="2">
    <source>
        <dbReference type="Proteomes" id="UP000054324"/>
    </source>
</evidence>
<protein>
    <submittedName>
        <fullName evidence="1">Uncharacterized protein</fullName>
    </submittedName>
</protein>
<proteinExistence type="predicted"/>
<dbReference type="EMBL" id="KL596903">
    <property type="protein sequence ID" value="KER22358.1"/>
    <property type="molecule type" value="Genomic_DNA"/>
</dbReference>
<name>A0A074Z5K6_OPIVI</name>
<keyword evidence="2" id="KW-1185">Reference proteome</keyword>
<dbReference type="AlphaFoldDB" id="A0A074Z5K6"/>
<dbReference type="KEGG" id="ovi:T265_09529"/>
<reference evidence="1 2" key="1">
    <citation type="submission" date="2013-11" db="EMBL/GenBank/DDBJ databases">
        <title>Opisthorchis viverrini - life in the bile duct.</title>
        <authorList>
            <person name="Young N.D."/>
            <person name="Nagarajan N."/>
            <person name="Lin S.J."/>
            <person name="Korhonen P.K."/>
            <person name="Jex A.R."/>
            <person name="Hall R.S."/>
            <person name="Safavi-Hemami H."/>
            <person name="Kaewkong W."/>
            <person name="Bertrand D."/>
            <person name="Gao S."/>
            <person name="Seet Q."/>
            <person name="Wongkham S."/>
            <person name="Teh B.T."/>
            <person name="Wongkham C."/>
            <person name="Intapan P.M."/>
            <person name="Maleewong W."/>
            <person name="Yang X."/>
            <person name="Hu M."/>
            <person name="Wang Z."/>
            <person name="Hofmann A."/>
            <person name="Sternberg P.W."/>
            <person name="Tan P."/>
            <person name="Wang J."/>
            <person name="Gasser R.B."/>
        </authorList>
    </citation>
    <scope>NUCLEOTIDE SEQUENCE [LARGE SCALE GENOMIC DNA]</scope>
</reference>